<keyword evidence="2" id="KW-1185">Reference proteome</keyword>
<dbReference type="InterPro" id="IPR054197">
    <property type="entry name" value="DUF6902"/>
</dbReference>
<comment type="caution">
    <text evidence="1">The sequence shown here is derived from an EMBL/GenBank/DDBJ whole genome shotgun (WGS) entry which is preliminary data.</text>
</comment>
<sequence>MSNVVTLNRPRIADAATRSAALARCFAQHRRGEEDVFWLKENAELLNILECTGTPVGPGTLEAYEGFYATALQRLEFFPQYYRFLLSLAIDLEELGLPGDAGERMVSFAARQDLPAAELSDLQRAEARRLMIRRGIDPIGDPGLDDRLAAFASRTATFALPNKKAAYELTHIVYYLSEYGRVTPKLPSEVVKSLHFAGLTAFIDQNADLLAEICIALVYMGEEPPALWARWLMRETAAFAVERGERISVADDYHEFFICNWFAACAGEPTFRKALSPERMNFTRAPRKVYPLREMSQALMMCDQRGGDWDAMRPQLAPQLSEATRETLQAAFESSQHFPAFFEGFARAARA</sequence>
<dbReference type="OrthoDB" id="7810029at2"/>
<protein>
    <submittedName>
        <fullName evidence="1">Uncharacterized protein</fullName>
    </submittedName>
</protein>
<evidence type="ECO:0000313" key="1">
    <source>
        <dbReference type="EMBL" id="PTX48810.1"/>
    </source>
</evidence>
<dbReference type="Proteomes" id="UP000244069">
    <property type="component" value="Unassembled WGS sequence"/>
</dbReference>
<gene>
    <name evidence="1" type="ORF">C8N44_10888</name>
</gene>
<organism evidence="1 2">
    <name type="scientific">Allosediminivita pacifica</name>
    <dbReference type="NCBI Taxonomy" id="1267769"/>
    <lineage>
        <taxon>Bacteria</taxon>
        <taxon>Pseudomonadati</taxon>
        <taxon>Pseudomonadota</taxon>
        <taxon>Alphaproteobacteria</taxon>
        <taxon>Rhodobacterales</taxon>
        <taxon>Paracoccaceae</taxon>
        <taxon>Allosediminivita</taxon>
    </lineage>
</organism>
<dbReference type="AlphaFoldDB" id="A0A2T6AYC2"/>
<reference evidence="1 2" key="1">
    <citation type="submission" date="2018-04" db="EMBL/GenBank/DDBJ databases">
        <title>Genomic Encyclopedia of Archaeal and Bacterial Type Strains, Phase II (KMG-II): from individual species to whole genera.</title>
        <authorList>
            <person name="Goeker M."/>
        </authorList>
    </citation>
    <scope>NUCLEOTIDE SEQUENCE [LARGE SCALE GENOMIC DNA]</scope>
    <source>
        <strain evidence="1 2">DSM 29329</strain>
    </source>
</reference>
<dbReference type="Pfam" id="PF21843">
    <property type="entry name" value="DUF6902"/>
    <property type="match status" value="1"/>
</dbReference>
<accession>A0A2T6AYC2</accession>
<dbReference type="RefSeq" id="WP_107975677.1">
    <property type="nucleotide sequence ID" value="NZ_BMEZ01000009.1"/>
</dbReference>
<proteinExistence type="predicted"/>
<dbReference type="EMBL" id="QBKN01000008">
    <property type="protein sequence ID" value="PTX48810.1"/>
    <property type="molecule type" value="Genomic_DNA"/>
</dbReference>
<name>A0A2T6AYC2_9RHOB</name>
<evidence type="ECO:0000313" key="2">
    <source>
        <dbReference type="Proteomes" id="UP000244069"/>
    </source>
</evidence>